<sequence length="61" mass="6035">MCFVMPPILFTRASSGIADGSGLEGPQGIADTGEPALHPLTRATDTGSPTSGNVAASGNHP</sequence>
<accession>A0A9W6W8H8</accession>
<name>A0A9W6W8H8_9ACTN</name>
<dbReference type="EMBL" id="BSTX01000001">
    <property type="protein sequence ID" value="GLZ77599.1"/>
    <property type="molecule type" value="Genomic_DNA"/>
</dbReference>
<organism evidence="2 3">
    <name type="scientific">Actinorhabdospora filicis</name>
    <dbReference type="NCBI Taxonomy" id="1785913"/>
    <lineage>
        <taxon>Bacteria</taxon>
        <taxon>Bacillati</taxon>
        <taxon>Actinomycetota</taxon>
        <taxon>Actinomycetes</taxon>
        <taxon>Micromonosporales</taxon>
        <taxon>Micromonosporaceae</taxon>
        <taxon>Actinorhabdospora</taxon>
    </lineage>
</organism>
<evidence type="ECO:0000313" key="2">
    <source>
        <dbReference type="EMBL" id="GLZ77599.1"/>
    </source>
</evidence>
<feature type="region of interest" description="Disordered" evidence="1">
    <location>
        <begin position="14"/>
        <end position="61"/>
    </location>
</feature>
<evidence type="ECO:0000313" key="3">
    <source>
        <dbReference type="Proteomes" id="UP001165079"/>
    </source>
</evidence>
<proteinExistence type="predicted"/>
<dbReference type="Proteomes" id="UP001165079">
    <property type="component" value="Unassembled WGS sequence"/>
</dbReference>
<comment type="caution">
    <text evidence="2">The sequence shown here is derived from an EMBL/GenBank/DDBJ whole genome shotgun (WGS) entry which is preliminary data.</text>
</comment>
<protein>
    <submittedName>
        <fullName evidence="2">Uncharacterized protein</fullName>
    </submittedName>
</protein>
<feature type="compositionally biased region" description="Polar residues" evidence="1">
    <location>
        <begin position="43"/>
        <end position="61"/>
    </location>
</feature>
<dbReference type="AlphaFoldDB" id="A0A9W6W8H8"/>
<reference evidence="2" key="1">
    <citation type="submission" date="2023-03" db="EMBL/GenBank/DDBJ databases">
        <title>Actinorhabdospora filicis NBRC 111898.</title>
        <authorList>
            <person name="Ichikawa N."/>
            <person name="Sato H."/>
            <person name="Tonouchi N."/>
        </authorList>
    </citation>
    <scope>NUCLEOTIDE SEQUENCE</scope>
    <source>
        <strain evidence="2">NBRC 111898</strain>
    </source>
</reference>
<keyword evidence="3" id="KW-1185">Reference proteome</keyword>
<evidence type="ECO:0000256" key="1">
    <source>
        <dbReference type="SAM" id="MobiDB-lite"/>
    </source>
</evidence>
<gene>
    <name evidence="2" type="ORF">Afil01_24060</name>
</gene>